<dbReference type="InterPro" id="IPR041577">
    <property type="entry name" value="RT_RNaseH_2"/>
</dbReference>
<dbReference type="SUPFAM" id="SSF56672">
    <property type="entry name" value="DNA/RNA polymerases"/>
    <property type="match status" value="1"/>
</dbReference>
<dbReference type="Proteomes" id="UP000198211">
    <property type="component" value="Unassembled WGS sequence"/>
</dbReference>
<dbReference type="PANTHER" id="PTHR33064:SF37">
    <property type="entry name" value="RIBONUCLEASE H"/>
    <property type="match status" value="1"/>
</dbReference>
<proteinExistence type="predicted"/>
<dbReference type="EMBL" id="NBNE01012655">
    <property type="protein sequence ID" value="OWY95650.1"/>
    <property type="molecule type" value="Genomic_DNA"/>
</dbReference>
<evidence type="ECO:0000313" key="3">
    <source>
        <dbReference type="Proteomes" id="UP000198211"/>
    </source>
</evidence>
<sequence>MLKQNVAEAPILRHFDRTNEVHIMLFANEWGLSKTLLQLHEDKLYPVRFCGRVLKDAEMNYHPAEKEVLPLLLLLKTCYTQLAGRTLHVYTRFSTLEWITKLSHSSGERSNGQYWYRLDPPLLYAKLPLDYSGLVVSFDGSAKTEKDGGYGSCAWVV</sequence>
<accession>A0A225URR0</accession>
<dbReference type="PANTHER" id="PTHR33064">
    <property type="entry name" value="POL PROTEIN"/>
    <property type="match status" value="1"/>
</dbReference>
<protein>
    <recommendedName>
        <fullName evidence="1">Reverse transcriptase/retrotransposon-derived protein RNase H-like domain-containing protein</fullName>
    </recommendedName>
</protein>
<gene>
    <name evidence="2" type="ORF">PHMEG_00034290</name>
</gene>
<keyword evidence="3" id="KW-1185">Reference proteome</keyword>
<comment type="caution">
    <text evidence="2">The sequence shown here is derived from an EMBL/GenBank/DDBJ whole genome shotgun (WGS) entry which is preliminary data.</text>
</comment>
<dbReference type="Pfam" id="PF17919">
    <property type="entry name" value="RT_RNaseH_2"/>
    <property type="match status" value="1"/>
</dbReference>
<evidence type="ECO:0000313" key="2">
    <source>
        <dbReference type="EMBL" id="OWY95650.1"/>
    </source>
</evidence>
<organism evidence="2 3">
    <name type="scientific">Phytophthora megakarya</name>
    <dbReference type="NCBI Taxonomy" id="4795"/>
    <lineage>
        <taxon>Eukaryota</taxon>
        <taxon>Sar</taxon>
        <taxon>Stramenopiles</taxon>
        <taxon>Oomycota</taxon>
        <taxon>Peronosporomycetes</taxon>
        <taxon>Peronosporales</taxon>
        <taxon>Peronosporaceae</taxon>
        <taxon>Phytophthora</taxon>
    </lineage>
</organism>
<feature type="domain" description="Reverse transcriptase/retrotransposon-derived protein RNase H-like" evidence="1">
    <location>
        <begin position="2"/>
        <end position="89"/>
    </location>
</feature>
<name>A0A225URR0_9STRA</name>
<reference evidence="3" key="1">
    <citation type="submission" date="2017-03" db="EMBL/GenBank/DDBJ databases">
        <title>Phytopthora megakarya and P. palmivora, two closely related causual agents of cacao black pod achieved similar genome size and gene model numbers by different mechanisms.</title>
        <authorList>
            <person name="Ali S."/>
            <person name="Shao J."/>
            <person name="Larry D.J."/>
            <person name="Kronmiller B."/>
            <person name="Shen D."/>
            <person name="Strem M.D."/>
            <person name="Melnick R.L."/>
            <person name="Guiltinan M.J."/>
            <person name="Tyler B.M."/>
            <person name="Meinhardt L.W."/>
            <person name="Bailey B.A."/>
        </authorList>
    </citation>
    <scope>NUCLEOTIDE SEQUENCE [LARGE SCALE GENOMIC DNA]</scope>
    <source>
        <strain evidence="3">zdho120</strain>
    </source>
</reference>
<dbReference type="OrthoDB" id="126071at2759"/>
<dbReference type="AlphaFoldDB" id="A0A225URR0"/>
<dbReference type="InterPro" id="IPR051320">
    <property type="entry name" value="Viral_Replic_Matur_Polypro"/>
</dbReference>
<dbReference type="InterPro" id="IPR043502">
    <property type="entry name" value="DNA/RNA_pol_sf"/>
</dbReference>
<evidence type="ECO:0000259" key="1">
    <source>
        <dbReference type="Pfam" id="PF17919"/>
    </source>
</evidence>